<organism evidence="1 2">
    <name type="scientific">Caerostris extrusa</name>
    <name type="common">Bark spider</name>
    <name type="synonym">Caerostris bankana</name>
    <dbReference type="NCBI Taxonomy" id="172846"/>
    <lineage>
        <taxon>Eukaryota</taxon>
        <taxon>Metazoa</taxon>
        <taxon>Ecdysozoa</taxon>
        <taxon>Arthropoda</taxon>
        <taxon>Chelicerata</taxon>
        <taxon>Arachnida</taxon>
        <taxon>Araneae</taxon>
        <taxon>Araneomorphae</taxon>
        <taxon>Entelegynae</taxon>
        <taxon>Araneoidea</taxon>
        <taxon>Araneidae</taxon>
        <taxon>Caerostris</taxon>
    </lineage>
</organism>
<gene>
    <name evidence="1" type="ORF">CEXT_3871</name>
</gene>
<evidence type="ECO:0000313" key="2">
    <source>
        <dbReference type="Proteomes" id="UP001054945"/>
    </source>
</evidence>
<protein>
    <submittedName>
        <fullName evidence="1">Uncharacterized protein</fullName>
    </submittedName>
</protein>
<dbReference type="EMBL" id="BPLR01008021">
    <property type="protein sequence ID" value="GIY21450.1"/>
    <property type="molecule type" value="Genomic_DNA"/>
</dbReference>
<comment type="caution">
    <text evidence="1">The sequence shown here is derived from an EMBL/GenBank/DDBJ whole genome shotgun (WGS) entry which is preliminary data.</text>
</comment>
<dbReference type="Proteomes" id="UP001054945">
    <property type="component" value="Unassembled WGS sequence"/>
</dbReference>
<sequence>MTAVKATDGGDFFCPKRVKDFPFVAIISERSCSKKNHHAWPKYSSSEPFLFFLPFLFRVHNQSQRLRSGAQEIKRLNAHSWDS</sequence>
<accession>A0AAV4RIA9</accession>
<evidence type="ECO:0000313" key="1">
    <source>
        <dbReference type="EMBL" id="GIY21450.1"/>
    </source>
</evidence>
<name>A0AAV4RIA9_CAEEX</name>
<reference evidence="1 2" key="1">
    <citation type="submission" date="2021-06" db="EMBL/GenBank/DDBJ databases">
        <title>Caerostris extrusa draft genome.</title>
        <authorList>
            <person name="Kono N."/>
            <person name="Arakawa K."/>
        </authorList>
    </citation>
    <scope>NUCLEOTIDE SEQUENCE [LARGE SCALE GENOMIC DNA]</scope>
</reference>
<proteinExistence type="predicted"/>
<keyword evidence="2" id="KW-1185">Reference proteome</keyword>
<dbReference type="AlphaFoldDB" id="A0AAV4RIA9"/>